<dbReference type="InterPro" id="IPR009006">
    <property type="entry name" value="Ala_racemase/Decarboxylase_C"/>
</dbReference>
<dbReference type="EMBL" id="BARW01014647">
    <property type="protein sequence ID" value="GAI78291.1"/>
    <property type="molecule type" value="Genomic_DNA"/>
</dbReference>
<gene>
    <name evidence="1" type="ORF">S12H4_25910</name>
</gene>
<evidence type="ECO:0000313" key="1">
    <source>
        <dbReference type="EMBL" id="GAI78291.1"/>
    </source>
</evidence>
<reference evidence="1" key="1">
    <citation type="journal article" date="2014" name="Front. Microbiol.">
        <title>High frequency of phylogenetically diverse reductive dehalogenase-homologous genes in deep subseafloor sedimentary metagenomes.</title>
        <authorList>
            <person name="Kawai M."/>
            <person name="Futagami T."/>
            <person name="Toyoda A."/>
            <person name="Takaki Y."/>
            <person name="Nishi S."/>
            <person name="Hori S."/>
            <person name="Arai W."/>
            <person name="Tsubouchi T."/>
            <person name="Morono Y."/>
            <person name="Uchiyama I."/>
            <person name="Ito T."/>
            <person name="Fujiyama A."/>
            <person name="Inagaki F."/>
            <person name="Takami H."/>
        </authorList>
    </citation>
    <scope>NUCLEOTIDE SEQUENCE</scope>
    <source>
        <strain evidence="1">Expedition CK06-06</strain>
    </source>
</reference>
<sequence>EVGDILALLDTGAYQEVSMSNFNAMPRPATILVTGDQASVIRRAETQEDVFRRDVIPEHLMTKEVEALE</sequence>
<dbReference type="Gene3D" id="2.40.37.10">
    <property type="entry name" value="Lyase, Ornithine Decarboxylase, Chain A, domain 1"/>
    <property type="match status" value="1"/>
</dbReference>
<evidence type="ECO:0008006" key="2">
    <source>
        <dbReference type="Google" id="ProtNLM"/>
    </source>
</evidence>
<dbReference type="GO" id="GO:0003824">
    <property type="term" value="F:catalytic activity"/>
    <property type="evidence" value="ECO:0007669"/>
    <property type="project" value="InterPro"/>
</dbReference>
<name>X1SGL3_9ZZZZ</name>
<dbReference type="SUPFAM" id="SSF50621">
    <property type="entry name" value="Alanine racemase C-terminal domain-like"/>
    <property type="match status" value="1"/>
</dbReference>
<dbReference type="AlphaFoldDB" id="X1SGL3"/>
<protein>
    <recommendedName>
        <fullName evidence="2">Orn/DAP/Arg decarboxylase 2 C-terminal domain-containing protein</fullName>
    </recommendedName>
</protein>
<organism evidence="1">
    <name type="scientific">marine sediment metagenome</name>
    <dbReference type="NCBI Taxonomy" id="412755"/>
    <lineage>
        <taxon>unclassified sequences</taxon>
        <taxon>metagenomes</taxon>
        <taxon>ecological metagenomes</taxon>
    </lineage>
</organism>
<proteinExistence type="predicted"/>
<comment type="caution">
    <text evidence="1">The sequence shown here is derived from an EMBL/GenBank/DDBJ whole genome shotgun (WGS) entry which is preliminary data.</text>
</comment>
<accession>X1SGL3</accession>
<feature type="non-terminal residue" evidence="1">
    <location>
        <position position="1"/>
    </location>
</feature>